<dbReference type="WBParaSite" id="jg13553">
    <property type="protein sequence ID" value="jg13553"/>
    <property type="gene ID" value="jg13553"/>
</dbReference>
<dbReference type="GO" id="GO:0043022">
    <property type="term" value="F:ribosome binding"/>
    <property type="evidence" value="ECO:0007669"/>
    <property type="project" value="TreeGrafter"/>
</dbReference>
<accession>A0A915CY77</accession>
<dbReference type="Gene3D" id="3.30.70.330">
    <property type="match status" value="1"/>
</dbReference>
<dbReference type="GO" id="GO:0043005">
    <property type="term" value="C:neuron projection"/>
    <property type="evidence" value="ECO:0007669"/>
    <property type="project" value="TreeGrafter"/>
</dbReference>
<dbReference type="GO" id="GO:0000900">
    <property type="term" value="F:mRNA regulatory element binding translation repressor activity"/>
    <property type="evidence" value="ECO:0007669"/>
    <property type="project" value="TreeGrafter"/>
</dbReference>
<organism evidence="1 2">
    <name type="scientific">Ditylenchus dipsaci</name>
    <dbReference type="NCBI Taxonomy" id="166011"/>
    <lineage>
        <taxon>Eukaryota</taxon>
        <taxon>Metazoa</taxon>
        <taxon>Ecdysozoa</taxon>
        <taxon>Nematoda</taxon>
        <taxon>Chromadorea</taxon>
        <taxon>Rhabditida</taxon>
        <taxon>Tylenchina</taxon>
        <taxon>Tylenchomorpha</taxon>
        <taxon>Sphaerularioidea</taxon>
        <taxon>Anguinidae</taxon>
        <taxon>Anguininae</taxon>
        <taxon>Ditylenchus</taxon>
    </lineage>
</organism>
<dbReference type="PANTHER" id="PTHR12566">
    <property type="entry name" value="CYTOPLASMIC POLYADENYLATION ELEMENT BINDING PROTEIN CPEB"/>
    <property type="match status" value="1"/>
</dbReference>
<dbReference type="InterPro" id="IPR012677">
    <property type="entry name" value="Nucleotide-bd_a/b_plait_sf"/>
</dbReference>
<keyword evidence="1" id="KW-1185">Reference proteome</keyword>
<name>A0A915CY77_9BILA</name>
<reference evidence="2" key="1">
    <citation type="submission" date="2022-11" db="UniProtKB">
        <authorList>
            <consortium name="WormBaseParasite"/>
        </authorList>
    </citation>
    <scope>IDENTIFICATION</scope>
</reference>
<evidence type="ECO:0000313" key="2">
    <source>
        <dbReference type="WBParaSite" id="jg13553"/>
    </source>
</evidence>
<proteinExistence type="predicted"/>
<dbReference type="GO" id="GO:0008135">
    <property type="term" value="F:translation factor activity, RNA binding"/>
    <property type="evidence" value="ECO:0007669"/>
    <property type="project" value="TreeGrafter"/>
</dbReference>
<evidence type="ECO:0000313" key="1">
    <source>
        <dbReference type="Proteomes" id="UP000887574"/>
    </source>
</evidence>
<dbReference type="GO" id="GO:0005737">
    <property type="term" value="C:cytoplasm"/>
    <property type="evidence" value="ECO:0007669"/>
    <property type="project" value="TreeGrafter"/>
</dbReference>
<dbReference type="AlphaFoldDB" id="A0A915CY77"/>
<dbReference type="Proteomes" id="UP000887574">
    <property type="component" value="Unplaced"/>
</dbReference>
<dbReference type="GO" id="GO:0003730">
    <property type="term" value="F:mRNA 3'-UTR binding"/>
    <property type="evidence" value="ECO:0007669"/>
    <property type="project" value="InterPro"/>
</dbReference>
<dbReference type="GO" id="GO:2000766">
    <property type="term" value="P:negative regulation of cytoplasmic translation"/>
    <property type="evidence" value="ECO:0007669"/>
    <property type="project" value="TreeGrafter"/>
</dbReference>
<protein>
    <submittedName>
        <fullName evidence="2">Uncharacterized protein</fullName>
    </submittedName>
</protein>
<sequence length="94" mass="10917">MVLRVVINTDKYKYPIGSGRVTFAEEMNYKRAVDSKFLEIRTSKFMKKIQIDPFMEEPPLCRACRCRSCHGSLGSPPIQHGQMSSRMRLFKPFV</sequence>
<dbReference type="PANTHER" id="PTHR12566:SF9">
    <property type="entry name" value="CYTOPLASMIC POLYADENYLATION ELEMENT-BINDING PROTEIN 1"/>
    <property type="match status" value="1"/>
</dbReference>
<dbReference type="GO" id="GO:0005634">
    <property type="term" value="C:nucleus"/>
    <property type="evidence" value="ECO:0007669"/>
    <property type="project" value="TreeGrafter"/>
</dbReference>
<dbReference type="GO" id="GO:0045202">
    <property type="term" value="C:synapse"/>
    <property type="evidence" value="ECO:0007669"/>
    <property type="project" value="TreeGrafter"/>
</dbReference>
<dbReference type="InterPro" id="IPR034819">
    <property type="entry name" value="CPEB"/>
</dbReference>